<evidence type="ECO:0000259" key="10">
    <source>
        <dbReference type="PROSITE" id="PS50928"/>
    </source>
</evidence>
<feature type="transmembrane region" description="Helical" evidence="9">
    <location>
        <begin position="17"/>
        <end position="37"/>
    </location>
</feature>
<comment type="subcellular location">
    <subcellularLocation>
        <location evidence="1 9">Cell membrane</location>
        <topology evidence="1 9">Multi-pass membrane protein</topology>
    </subcellularLocation>
</comment>
<keyword evidence="2 9" id="KW-0813">Transport</keyword>
<keyword evidence="3" id="KW-1003">Cell membrane</keyword>
<keyword evidence="4 9" id="KW-0812">Transmembrane</keyword>
<dbReference type="InterPro" id="IPR035906">
    <property type="entry name" value="MetI-like_sf"/>
</dbReference>
<dbReference type="AlphaFoldDB" id="A0A8H9C9I7"/>
<evidence type="ECO:0000256" key="5">
    <source>
        <dbReference type="ARBA" id="ARBA00022856"/>
    </source>
</evidence>
<dbReference type="InterPro" id="IPR000515">
    <property type="entry name" value="MetI-like"/>
</dbReference>
<evidence type="ECO:0000256" key="7">
    <source>
        <dbReference type="ARBA" id="ARBA00022989"/>
    </source>
</evidence>
<dbReference type="PANTHER" id="PTHR43386:SF1">
    <property type="entry name" value="D,D-DIPEPTIDE TRANSPORT SYSTEM PERMEASE PROTEIN DDPC-RELATED"/>
    <property type="match status" value="1"/>
</dbReference>
<protein>
    <submittedName>
        <fullName evidence="11">ABC transporter permease</fullName>
    </submittedName>
</protein>
<dbReference type="RefSeq" id="WP_207180387.1">
    <property type="nucleotide sequence ID" value="NZ_AP024145.1"/>
</dbReference>
<reference evidence="11" key="1">
    <citation type="submission" date="2020-11" db="EMBL/GenBank/DDBJ databases">
        <title>Complete genome sequence of a novel pathogenic Methylobacterium strain isolated from rice in Vietnam.</title>
        <authorList>
            <person name="Lai K."/>
            <person name="Okazaki S."/>
            <person name="Higashi K."/>
            <person name="Mori H."/>
            <person name="Toyoda A."/>
            <person name="Kurokawa K."/>
        </authorList>
    </citation>
    <scope>NUCLEOTIDE SEQUENCE</scope>
    <source>
        <strain evidence="11">VL1</strain>
    </source>
</reference>
<gene>
    <name evidence="11" type="ORF">mvi_57340</name>
</gene>
<evidence type="ECO:0000256" key="6">
    <source>
        <dbReference type="ARBA" id="ARBA00022927"/>
    </source>
</evidence>
<evidence type="ECO:0000256" key="3">
    <source>
        <dbReference type="ARBA" id="ARBA00022475"/>
    </source>
</evidence>
<comment type="similarity">
    <text evidence="9">Belongs to the binding-protein-dependent transport system permease family.</text>
</comment>
<dbReference type="InterPro" id="IPR050366">
    <property type="entry name" value="BP-dependent_transpt_permease"/>
</dbReference>
<keyword evidence="5" id="KW-0571">Peptide transport</keyword>
<dbReference type="SUPFAM" id="SSF161098">
    <property type="entry name" value="MetI-like"/>
    <property type="match status" value="1"/>
</dbReference>
<feature type="transmembrane region" description="Helical" evidence="9">
    <location>
        <begin position="243"/>
        <end position="265"/>
    </location>
</feature>
<dbReference type="GO" id="GO:0015031">
    <property type="term" value="P:protein transport"/>
    <property type="evidence" value="ECO:0007669"/>
    <property type="project" value="UniProtKB-KW"/>
</dbReference>
<dbReference type="Pfam" id="PF00528">
    <property type="entry name" value="BPD_transp_1"/>
    <property type="match status" value="1"/>
</dbReference>
<dbReference type="Proteomes" id="UP000663508">
    <property type="component" value="Chromosome"/>
</dbReference>
<keyword evidence="6" id="KW-0653">Protein transport</keyword>
<evidence type="ECO:0000313" key="11">
    <source>
        <dbReference type="EMBL" id="BCM87273.1"/>
    </source>
</evidence>
<evidence type="ECO:0000256" key="4">
    <source>
        <dbReference type="ARBA" id="ARBA00022692"/>
    </source>
</evidence>
<dbReference type="CDD" id="cd06261">
    <property type="entry name" value="TM_PBP2"/>
    <property type="match status" value="1"/>
</dbReference>
<feature type="transmembrane region" description="Helical" evidence="9">
    <location>
        <begin position="80"/>
        <end position="104"/>
    </location>
</feature>
<proteinExistence type="inferred from homology"/>
<feature type="transmembrane region" description="Helical" evidence="9">
    <location>
        <begin position="193"/>
        <end position="223"/>
    </location>
</feature>
<keyword evidence="7 9" id="KW-1133">Transmembrane helix</keyword>
<dbReference type="PROSITE" id="PS50928">
    <property type="entry name" value="ABC_TM1"/>
    <property type="match status" value="1"/>
</dbReference>
<dbReference type="PANTHER" id="PTHR43386">
    <property type="entry name" value="OLIGOPEPTIDE TRANSPORT SYSTEM PERMEASE PROTEIN APPC"/>
    <property type="match status" value="1"/>
</dbReference>
<evidence type="ECO:0000256" key="1">
    <source>
        <dbReference type="ARBA" id="ARBA00004651"/>
    </source>
</evidence>
<dbReference type="GO" id="GO:0005886">
    <property type="term" value="C:plasma membrane"/>
    <property type="evidence" value="ECO:0007669"/>
    <property type="project" value="UniProtKB-SubCell"/>
</dbReference>
<feature type="transmembrane region" description="Helical" evidence="9">
    <location>
        <begin position="124"/>
        <end position="149"/>
    </location>
</feature>
<dbReference type="GO" id="GO:0071916">
    <property type="term" value="F:dipeptide transmembrane transporter activity"/>
    <property type="evidence" value="ECO:0007669"/>
    <property type="project" value="TreeGrafter"/>
</dbReference>
<evidence type="ECO:0000256" key="9">
    <source>
        <dbReference type="RuleBase" id="RU363032"/>
    </source>
</evidence>
<organism evidence="11 12">
    <name type="scientific">Methylobacterium indicum</name>
    <dbReference type="NCBI Taxonomy" id="1775910"/>
    <lineage>
        <taxon>Bacteria</taxon>
        <taxon>Pseudomonadati</taxon>
        <taxon>Pseudomonadota</taxon>
        <taxon>Alphaproteobacteria</taxon>
        <taxon>Hyphomicrobiales</taxon>
        <taxon>Methylobacteriaceae</taxon>
        <taxon>Methylobacterium</taxon>
    </lineage>
</organism>
<dbReference type="Gene3D" id="1.10.3720.10">
    <property type="entry name" value="MetI-like"/>
    <property type="match status" value="1"/>
</dbReference>
<accession>A0A8H9C9I7</accession>
<evidence type="ECO:0000313" key="12">
    <source>
        <dbReference type="Proteomes" id="UP000663508"/>
    </source>
</evidence>
<evidence type="ECO:0000256" key="8">
    <source>
        <dbReference type="ARBA" id="ARBA00023136"/>
    </source>
</evidence>
<name>A0A8H9C9I7_9HYPH</name>
<feature type="domain" description="ABC transmembrane type-1" evidence="10">
    <location>
        <begin position="76"/>
        <end position="265"/>
    </location>
</feature>
<dbReference type="KEGG" id="mind:mvi_57340"/>
<sequence>MRRAASLAENGTWRAPWIGGSLVGIVVLAALLGPLVVGADPNRQDLAHVLMGPSREALLGTDQLGRSVLARLVYAARLSLSLGAMAVAAAAIPGIALGLAAAFAGGWTDRLVSCLADAILAVPGLILVLLIAALAPGAFWPLFLGLSLIQWVEWFRMTRAASRAALASPAVEAARLLGFGPWHILYRHVLPDLLPLFGILGAFGLGSAVLSLSALGFIGFGLRPPTPEWGSMMVEMLPYWNEAPLALLMPPLCLLTLILGLQILARR</sequence>
<evidence type="ECO:0000256" key="2">
    <source>
        <dbReference type="ARBA" id="ARBA00022448"/>
    </source>
</evidence>
<keyword evidence="8 9" id="KW-0472">Membrane</keyword>
<dbReference type="EMBL" id="AP024145">
    <property type="protein sequence ID" value="BCM87273.1"/>
    <property type="molecule type" value="Genomic_DNA"/>
</dbReference>